<dbReference type="AlphaFoldDB" id="A0A498KE36"/>
<feature type="compositionally biased region" description="Basic and acidic residues" evidence="1">
    <location>
        <begin position="22"/>
        <end position="39"/>
    </location>
</feature>
<accession>A0A498KE36</accession>
<sequence length="65" mass="7225">MSKCKLAVKTVVMRVSFDMQTGRDKTRRNDEGVKMSSDENKEEEEGEGEVIILCSTDVERVVSGG</sequence>
<protein>
    <submittedName>
        <fullName evidence="2">Uncharacterized protein</fullName>
    </submittedName>
</protein>
<evidence type="ECO:0000313" key="2">
    <source>
        <dbReference type="EMBL" id="RXI03792.1"/>
    </source>
</evidence>
<reference evidence="2 3" key="1">
    <citation type="submission" date="2018-10" db="EMBL/GenBank/DDBJ databases">
        <title>A high-quality apple genome assembly.</title>
        <authorList>
            <person name="Hu J."/>
        </authorList>
    </citation>
    <scope>NUCLEOTIDE SEQUENCE [LARGE SCALE GENOMIC DNA]</scope>
    <source>
        <strain evidence="3">cv. HFTH1</strain>
        <tissue evidence="2">Young leaf</tissue>
    </source>
</reference>
<comment type="caution">
    <text evidence="2">The sequence shown here is derived from an EMBL/GenBank/DDBJ whole genome shotgun (WGS) entry which is preliminary data.</text>
</comment>
<keyword evidence="3" id="KW-1185">Reference proteome</keyword>
<proteinExistence type="predicted"/>
<dbReference type="EMBL" id="RDQH01000329">
    <property type="protein sequence ID" value="RXI03792.1"/>
    <property type="molecule type" value="Genomic_DNA"/>
</dbReference>
<evidence type="ECO:0000313" key="3">
    <source>
        <dbReference type="Proteomes" id="UP000290289"/>
    </source>
</evidence>
<dbReference type="Proteomes" id="UP000290289">
    <property type="component" value="Chromosome 3"/>
</dbReference>
<organism evidence="2 3">
    <name type="scientific">Malus domestica</name>
    <name type="common">Apple</name>
    <name type="synonym">Pyrus malus</name>
    <dbReference type="NCBI Taxonomy" id="3750"/>
    <lineage>
        <taxon>Eukaryota</taxon>
        <taxon>Viridiplantae</taxon>
        <taxon>Streptophyta</taxon>
        <taxon>Embryophyta</taxon>
        <taxon>Tracheophyta</taxon>
        <taxon>Spermatophyta</taxon>
        <taxon>Magnoliopsida</taxon>
        <taxon>eudicotyledons</taxon>
        <taxon>Gunneridae</taxon>
        <taxon>Pentapetalae</taxon>
        <taxon>rosids</taxon>
        <taxon>fabids</taxon>
        <taxon>Rosales</taxon>
        <taxon>Rosaceae</taxon>
        <taxon>Amygdaloideae</taxon>
        <taxon>Maleae</taxon>
        <taxon>Malus</taxon>
    </lineage>
</organism>
<evidence type="ECO:0000256" key="1">
    <source>
        <dbReference type="SAM" id="MobiDB-lite"/>
    </source>
</evidence>
<name>A0A498KE36_MALDO</name>
<feature type="region of interest" description="Disordered" evidence="1">
    <location>
        <begin position="22"/>
        <end position="50"/>
    </location>
</feature>
<gene>
    <name evidence="2" type="ORF">DVH24_038066</name>
</gene>